<dbReference type="Pfam" id="PF01425">
    <property type="entry name" value="Amidase"/>
    <property type="match status" value="2"/>
</dbReference>
<feature type="binding site" evidence="2">
    <location>
        <position position="205"/>
    </location>
    <ligand>
        <name>substrate</name>
    </ligand>
</feature>
<dbReference type="GO" id="GO:0016740">
    <property type="term" value="F:transferase activity"/>
    <property type="evidence" value="ECO:0007669"/>
    <property type="project" value="UniProtKB-KW"/>
</dbReference>
<feature type="active site" description="Charge relay system" evidence="1">
    <location>
        <position position="130"/>
    </location>
</feature>
<dbReference type="EMBL" id="NCKU01005245">
    <property type="protein sequence ID" value="RWS04826.1"/>
    <property type="molecule type" value="Genomic_DNA"/>
</dbReference>
<evidence type="ECO:0000256" key="2">
    <source>
        <dbReference type="PIRSR" id="PIRSR001221-2"/>
    </source>
</evidence>
<feature type="binding site" evidence="2">
    <location>
        <position position="179"/>
    </location>
    <ligand>
        <name>substrate</name>
    </ligand>
</feature>
<proteinExistence type="predicted"/>
<sequence length="505" mass="56365">MNVRHLVQRRNYYAFVAIKYVLDCINRFVALFERSRKGELPAITDPLLLESAVSLCAKIKKFEITCEDVIRAYIKRIEQVQPVINAVIDTRFNEAIEEAKQFDNVLRNGSSQEKNALLDKPLLGLPFTCKDSISVKGCNFTAGLMSRKGIKAEEDAPVVTLMREAGAIPLAVTNVPEFLLFWNSENPLYGRTKNPYDLSRIPGGSSGGEAALIASAGSVLGIGSDIGGSLRIPPHCCGEYATMGPIARYARDLPSILKVITNNSPKLKLNEEVDLKRIKIYYTDENIGNPLVTPVSDEIKQTMKKAIDYLSTRYGIVAERIRLRELIYSMGIFSAAIKLKDPRTLAESVTNGNGTINPVHELLKYMFGRSNHTLGIILASLMENMSFSKPESDFGKYCLQMSESLKEKFRQILDDGVFFYPTLPEVAIKHRTIYLKSFDAHYTTVFNILELPSTHCTFGLSKDGLPLGFQMITLPFNDRLTLALAIEFEKTFGGWTPPCSIHLPQ</sequence>
<evidence type="ECO:0000313" key="5">
    <source>
        <dbReference type="Proteomes" id="UP000285301"/>
    </source>
</evidence>
<keyword evidence="5" id="KW-1185">Reference proteome</keyword>
<dbReference type="PANTHER" id="PTHR43372">
    <property type="entry name" value="FATTY-ACID AMIDE HYDROLASE"/>
    <property type="match status" value="1"/>
</dbReference>
<dbReference type="PANTHER" id="PTHR43372:SF4">
    <property type="entry name" value="FATTY-ACID AMIDE HYDROLASE 2"/>
    <property type="match status" value="1"/>
</dbReference>
<comment type="caution">
    <text evidence="4">The sequence shown here is derived from an EMBL/GenBank/DDBJ whole genome shotgun (WGS) entry which is preliminary data.</text>
</comment>
<reference evidence="4 5" key="1">
    <citation type="journal article" date="2018" name="Gigascience">
        <title>Genomes of trombidid mites reveal novel predicted allergens and laterally-transferred genes associated with secondary metabolism.</title>
        <authorList>
            <person name="Dong X."/>
            <person name="Chaisiri K."/>
            <person name="Xia D."/>
            <person name="Armstrong S.D."/>
            <person name="Fang Y."/>
            <person name="Donnelly M.J."/>
            <person name="Kadowaki T."/>
            <person name="McGarry J.W."/>
            <person name="Darby A.C."/>
            <person name="Makepeace B.L."/>
        </authorList>
    </citation>
    <scope>NUCLEOTIDE SEQUENCE [LARGE SCALE GENOMIC DNA]</scope>
    <source>
        <strain evidence="4">UoL-WK</strain>
    </source>
</reference>
<accession>A0A3S3P4B3</accession>
<feature type="domain" description="Amidase" evidence="3">
    <location>
        <begin position="241"/>
        <end position="482"/>
    </location>
</feature>
<organism evidence="4 5">
    <name type="scientific">Dinothrombium tinctorium</name>
    <dbReference type="NCBI Taxonomy" id="1965070"/>
    <lineage>
        <taxon>Eukaryota</taxon>
        <taxon>Metazoa</taxon>
        <taxon>Ecdysozoa</taxon>
        <taxon>Arthropoda</taxon>
        <taxon>Chelicerata</taxon>
        <taxon>Arachnida</taxon>
        <taxon>Acari</taxon>
        <taxon>Acariformes</taxon>
        <taxon>Trombidiformes</taxon>
        <taxon>Prostigmata</taxon>
        <taxon>Anystina</taxon>
        <taxon>Parasitengona</taxon>
        <taxon>Trombidioidea</taxon>
        <taxon>Trombidiidae</taxon>
        <taxon>Dinothrombium</taxon>
    </lineage>
</organism>
<evidence type="ECO:0000256" key="1">
    <source>
        <dbReference type="PIRSR" id="PIRSR001221-1"/>
    </source>
</evidence>
<evidence type="ECO:0000313" key="4">
    <source>
        <dbReference type="EMBL" id="RWS04826.1"/>
    </source>
</evidence>
<keyword evidence="4" id="KW-0808">Transferase</keyword>
<dbReference type="STRING" id="1965070.A0A3S3P4B3"/>
<dbReference type="GO" id="GO:0012505">
    <property type="term" value="C:endomembrane system"/>
    <property type="evidence" value="ECO:0007669"/>
    <property type="project" value="TreeGrafter"/>
</dbReference>
<dbReference type="SUPFAM" id="SSF75304">
    <property type="entry name" value="Amidase signature (AS) enzymes"/>
    <property type="match status" value="1"/>
</dbReference>
<dbReference type="PIRSF" id="PIRSF001221">
    <property type="entry name" value="Amidase_fungi"/>
    <property type="match status" value="1"/>
</dbReference>
<dbReference type="Proteomes" id="UP000285301">
    <property type="component" value="Unassembled WGS sequence"/>
</dbReference>
<feature type="binding site" evidence="2">
    <location>
        <begin position="226"/>
        <end position="229"/>
    </location>
    <ligand>
        <name>substrate</name>
    </ligand>
</feature>
<dbReference type="InterPro" id="IPR023631">
    <property type="entry name" value="Amidase_dom"/>
</dbReference>
<name>A0A3S3P4B3_9ACAR</name>
<feature type="active site" description="Acyl-ester intermediate" evidence="1">
    <location>
        <position position="229"/>
    </location>
</feature>
<feature type="active site" description="Charge relay system" evidence="1">
    <location>
        <position position="205"/>
    </location>
</feature>
<feature type="domain" description="Amidase" evidence="3">
    <location>
        <begin position="68"/>
        <end position="238"/>
    </location>
</feature>
<dbReference type="InterPro" id="IPR036928">
    <property type="entry name" value="AS_sf"/>
</dbReference>
<dbReference type="AlphaFoldDB" id="A0A3S3P4B3"/>
<dbReference type="InterPro" id="IPR052739">
    <property type="entry name" value="FAAH2"/>
</dbReference>
<dbReference type="Gene3D" id="3.90.1300.10">
    <property type="entry name" value="Amidase signature (AS) domain"/>
    <property type="match status" value="2"/>
</dbReference>
<gene>
    <name evidence="4" type="ORF">B4U79_04153</name>
</gene>
<protein>
    <submittedName>
        <fullName evidence="4">Glutamyl-tRNA amidotransferase subunit A-like protein</fullName>
    </submittedName>
</protein>
<evidence type="ECO:0000259" key="3">
    <source>
        <dbReference type="Pfam" id="PF01425"/>
    </source>
</evidence>
<dbReference type="OrthoDB" id="6428749at2759"/>